<comment type="caution">
    <text evidence="3">The sequence shown here is derived from an EMBL/GenBank/DDBJ whole genome shotgun (WGS) entry which is preliminary data.</text>
</comment>
<organism evidence="3 4">
    <name type="scientific">Paenibacillus taihuensis</name>
    <dbReference type="NCBI Taxonomy" id="1156355"/>
    <lineage>
        <taxon>Bacteria</taxon>
        <taxon>Bacillati</taxon>
        <taxon>Bacillota</taxon>
        <taxon>Bacilli</taxon>
        <taxon>Bacillales</taxon>
        <taxon>Paenibacillaceae</taxon>
        <taxon>Paenibacillus</taxon>
    </lineage>
</organism>
<dbReference type="RefSeq" id="WP_116188589.1">
    <property type="nucleotide sequence ID" value="NZ_QTTN01000007.1"/>
</dbReference>
<dbReference type="AlphaFoldDB" id="A0A3D9SCP8"/>
<accession>A0A3D9SCP8</accession>
<dbReference type="InterPro" id="IPR018764">
    <property type="entry name" value="RskA_C"/>
</dbReference>
<evidence type="ECO:0000313" key="3">
    <source>
        <dbReference type="EMBL" id="REE89098.1"/>
    </source>
</evidence>
<keyword evidence="1" id="KW-0812">Transmembrane</keyword>
<evidence type="ECO:0000313" key="4">
    <source>
        <dbReference type="Proteomes" id="UP000256304"/>
    </source>
</evidence>
<dbReference type="Pfam" id="PF10099">
    <property type="entry name" value="RskA_C"/>
    <property type="match status" value="1"/>
</dbReference>
<dbReference type="EMBL" id="QTTN01000007">
    <property type="protein sequence ID" value="REE89098.1"/>
    <property type="molecule type" value="Genomic_DNA"/>
</dbReference>
<evidence type="ECO:0000256" key="1">
    <source>
        <dbReference type="SAM" id="Phobius"/>
    </source>
</evidence>
<keyword evidence="1" id="KW-1133">Transmembrane helix</keyword>
<feature type="transmembrane region" description="Helical" evidence="1">
    <location>
        <begin position="108"/>
        <end position="129"/>
    </location>
</feature>
<reference evidence="3 4" key="1">
    <citation type="submission" date="2018-08" db="EMBL/GenBank/DDBJ databases">
        <title>Genomic Encyclopedia of Type Strains, Phase III (KMG-III): the genomes of soil and plant-associated and newly described type strains.</title>
        <authorList>
            <person name="Whitman W."/>
        </authorList>
    </citation>
    <scope>NUCLEOTIDE SEQUENCE [LARGE SCALE GENOMIC DNA]</scope>
    <source>
        <strain evidence="3 4">CGMCC 1.10966</strain>
    </source>
</reference>
<name>A0A3D9SCP8_9BACL</name>
<keyword evidence="4" id="KW-1185">Reference proteome</keyword>
<dbReference type="OrthoDB" id="2662941at2"/>
<proteinExistence type="predicted"/>
<feature type="domain" description="Anti-sigma K factor RskA C-terminal" evidence="2">
    <location>
        <begin position="110"/>
        <end position="252"/>
    </location>
</feature>
<protein>
    <submittedName>
        <fullName evidence="3">Anti-sigma-K factor RskA</fullName>
    </submittedName>
</protein>
<dbReference type="GO" id="GO:0005886">
    <property type="term" value="C:plasma membrane"/>
    <property type="evidence" value="ECO:0007669"/>
    <property type="project" value="InterPro"/>
</dbReference>
<evidence type="ECO:0000259" key="2">
    <source>
        <dbReference type="Pfam" id="PF10099"/>
    </source>
</evidence>
<gene>
    <name evidence="3" type="ORF">A8990_107196</name>
</gene>
<dbReference type="Proteomes" id="UP000256304">
    <property type="component" value="Unassembled WGS sequence"/>
</dbReference>
<keyword evidence="1" id="KW-0472">Membrane</keyword>
<sequence length="264" mass="29876">MTMPDQMSRDCCPFYREEDWVDLYVSGKPYETRIAMLQHKETCAYCRGAAAEWEHLLRADEDIADGNAVVADVDLMPSPSVKRSLIMHVRKQGLQRRVRSFASSKKRWMTAAATGFVLIICLMGLSRLVHEPANQRSHYVEKNEPQAMQFMSDPHTASYQVHPSSEELGEGYVWFNDDSSEVLVMLEGMLPSESHDVQAWAVNERGRENLGLLHHAEAGRSHLYIKKQSLANIDIIVLTVEPLGGSENPTTPDAFIIRLHHRSS</sequence>